<reference evidence="1" key="1">
    <citation type="submission" date="2022-07" db="EMBL/GenBank/DDBJ databases">
        <title>Evaluation of T. orientalis genome assembly methods using nanopore sequencing and analysis of variation between genomes.</title>
        <authorList>
            <person name="Yam J."/>
            <person name="Micallef M.L."/>
            <person name="Liu M."/>
            <person name="Djordjevic S.P."/>
            <person name="Bogema D.R."/>
            <person name="Jenkins C."/>
        </authorList>
    </citation>
    <scope>NUCLEOTIDE SEQUENCE</scope>
    <source>
        <strain evidence="1">Fish Creek</strain>
    </source>
</reference>
<sequence>MADTLRREDINNIPKHVFLVFNKCLLFLTPLDKIERELFRTSELLYYKGILTLTIFNLDGYLNDFFYKKYGKCVSKVVDCLYSTPKSFVNNVYLNPLEDFSNSNHTLLYFINRISNKLVISTYDKDTHSKQKGLLLILIDRTHSHTKLLNSNNISHTENLNGTNGIFHYDGGSSEPDWIREKTKKRVTLEYSIPDHASICQPELQELVCNFKGVVTSLPDLLISLRASVKDSLIFIANYLSRFLMHIYFKLSRRNAEALCKPDFGLIYSSFLVMVGNFFRAGMTIIRSFGPEGVQPWFLAEAEIYESLGLSVTDIHNCVHLFTNTVRRWGR</sequence>
<evidence type="ECO:0000313" key="2">
    <source>
        <dbReference type="Proteomes" id="UP000244803"/>
    </source>
</evidence>
<proteinExistence type="predicted"/>
<dbReference type="Proteomes" id="UP000244803">
    <property type="component" value="Chromosome 2"/>
</dbReference>
<dbReference type="OrthoDB" id="380113at2759"/>
<dbReference type="AlphaFoldDB" id="A0A976QTU0"/>
<protein>
    <submittedName>
        <fullName evidence="1">Uncharacterized protein</fullName>
    </submittedName>
</protein>
<accession>A0A976QTU0</accession>
<evidence type="ECO:0000313" key="1">
    <source>
        <dbReference type="EMBL" id="UKJ90618.1"/>
    </source>
</evidence>
<dbReference type="EMBL" id="CP056068">
    <property type="protein sequence ID" value="UKJ90618.1"/>
    <property type="molecule type" value="Genomic_DNA"/>
</dbReference>
<name>A0A976QTU0_THEOR</name>
<gene>
    <name evidence="1" type="ORF">MACJ_001552</name>
</gene>
<organism evidence="1 2">
    <name type="scientific">Theileria orientalis</name>
    <dbReference type="NCBI Taxonomy" id="68886"/>
    <lineage>
        <taxon>Eukaryota</taxon>
        <taxon>Sar</taxon>
        <taxon>Alveolata</taxon>
        <taxon>Apicomplexa</taxon>
        <taxon>Aconoidasida</taxon>
        <taxon>Piroplasmida</taxon>
        <taxon>Theileriidae</taxon>
        <taxon>Theileria</taxon>
    </lineage>
</organism>